<comment type="caution">
    <text evidence="2">The sequence shown here is derived from an EMBL/GenBank/DDBJ whole genome shotgun (WGS) entry which is preliminary data.</text>
</comment>
<name>A0ABN2XI20_9MICC</name>
<dbReference type="EMBL" id="BAAAQA010000006">
    <property type="protein sequence ID" value="GAA2112187.1"/>
    <property type="molecule type" value="Genomic_DNA"/>
</dbReference>
<accession>A0ABN2XI20</accession>
<keyword evidence="3" id="KW-1185">Reference proteome</keyword>
<proteinExistence type="predicted"/>
<sequence>MYSVDLTQAMPVAAAGLAGVSLTVSQNILSVGVLFFATLALITTVRSVWFTVRKRRRGRHAAATDSAVLDTLQYYRNRRLQEAQPQEIAA</sequence>
<dbReference type="Proteomes" id="UP001500166">
    <property type="component" value="Unassembled WGS sequence"/>
</dbReference>
<gene>
    <name evidence="2" type="ORF">GCM10009824_08110</name>
</gene>
<evidence type="ECO:0000256" key="1">
    <source>
        <dbReference type="SAM" id="Phobius"/>
    </source>
</evidence>
<keyword evidence="1" id="KW-0472">Membrane</keyword>
<evidence type="ECO:0000313" key="3">
    <source>
        <dbReference type="Proteomes" id="UP001500166"/>
    </source>
</evidence>
<keyword evidence="1" id="KW-0812">Transmembrane</keyword>
<protein>
    <submittedName>
        <fullName evidence="2">Uncharacterized protein</fullName>
    </submittedName>
</protein>
<dbReference type="RefSeq" id="WP_344223739.1">
    <property type="nucleotide sequence ID" value="NZ_BAAAQA010000006.1"/>
</dbReference>
<evidence type="ECO:0000313" key="2">
    <source>
        <dbReference type="EMBL" id="GAA2112187.1"/>
    </source>
</evidence>
<reference evidence="2 3" key="1">
    <citation type="journal article" date="2019" name="Int. J. Syst. Evol. Microbiol.">
        <title>The Global Catalogue of Microorganisms (GCM) 10K type strain sequencing project: providing services to taxonomists for standard genome sequencing and annotation.</title>
        <authorList>
            <consortium name="The Broad Institute Genomics Platform"/>
            <consortium name="The Broad Institute Genome Sequencing Center for Infectious Disease"/>
            <person name="Wu L."/>
            <person name="Ma J."/>
        </authorList>
    </citation>
    <scope>NUCLEOTIDE SEQUENCE [LARGE SCALE GENOMIC DNA]</scope>
    <source>
        <strain evidence="2 3">JCM 15914</strain>
    </source>
</reference>
<feature type="transmembrane region" description="Helical" evidence="1">
    <location>
        <begin position="28"/>
        <end position="49"/>
    </location>
</feature>
<organism evidence="2 3">
    <name type="scientific">Kocuria atrinae</name>
    <dbReference type="NCBI Taxonomy" id="592377"/>
    <lineage>
        <taxon>Bacteria</taxon>
        <taxon>Bacillati</taxon>
        <taxon>Actinomycetota</taxon>
        <taxon>Actinomycetes</taxon>
        <taxon>Micrococcales</taxon>
        <taxon>Micrococcaceae</taxon>
        <taxon>Kocuria</taxon>
    </lineage>
</organism>
<keyword evidence="1" id="KW-1133">Transmembrane helix</keyword>